<reference evidence="1 2" key="1">
    <citation type="submission" date="2019-05" db="EMBL/GenBank/DDBJ databases">
        <title>Another draft genome of Portunus trituberculatus and its Hox gene families provides insights of decapod evolution.</title>
        <authorList>
            <person name="Jeong J.-H."/>
            <person name="Song I."/>
            <person name="Kim S."/>
            <person name="Choi T."/>
            <person name="Kim D."/>
            <person name="Ryu S."/>
            <person name="Kim W."/>
        </authorList>
    </citation>
    <scope>NUCLEOTIDE SEQUENCE [LARGE SCALE GENOMIC DNA]</scope>
    <source>
        <tissue evidence="1">Muscle</tissue>
    </source>
</reference>
<dbReference type="AlphaFoldDB" id="A0A5B7D7Q7"/>
<accession>A0A5B7D7Q7</accession>
<keyword evidence="2" id="KW-1185">Reference proteome</keyword>
<evidence type="ECO:0000313" key="1">
    <source>
        <dbReference type="EMBL" id="MPC17319.1"/>
    </source>
</evidence>
<comment type="caution">
    <text evidence="1">The sequence shown here is derived from an EMBL/GenBank/DDBJ whole genome shotgun (WGS) entry which is preliminary data.</text>
</comment>
<dbReference type="EMBL" id="VSRR010000579">
    <property type="protein sequence ID" value="MPC17319.1"/>
    <property type="molecule type" value="Genomic_DNA"/>
</dbReference>
<organism evidence="1 2">
    <name type="scientific">Portunus trituberculatus</name>
    <name type="common">Swimming crab</name>
    <name type="synonym">Neptunus trituberculatus</name>
    <dbReference type="NCBI Taxonomy" id="210409"/>
    <lineage>
        <taxon>Eukaryota</taxon>
        <taxon>Metazoa</taxon>
        <taxon>Ecdysozoa</taxon>
        <taxon>Arthropoda</taxon>
        <taxon>Crustacea</taxon>
        <taxon>Multicrustacea</taxon>
        <taxon>Malacostraca</taxon>
        <taxon>Eumalacostraca</taxon>
        <taxon>Eucarida</taxon>
        <taxon>Decapoda</taxon>
        <taxon>Pleocyemata</taxon>
        <taxon>Brachyura</taxon>
        <taxon>Eubrachyura</taxon>
        <taxon>Portunoidea</taxon>
        <taxon>Portunidae</taxon>
        <taxon>Portuninae</taxon>
        <taxon>Portunus</taxon>
    </lineage>
</organism>
<proteinExistence type="predicted"/>
<gene>
    <name evidence="1" type="ORF">E2C01_010170</name>
</gene>
<evidence type="ECO:0000313" key="2">
    <source>
        <dbReference type="Proteomes" id="UP000324222"/>
    </source>
</evidence>
<protein>
    <submittedName>
        <fullName evidence="1">Uncharacterized protein</fullName>
    </submittedName>
</protein>
<dbReference type="Proteomes" id="UP000324222">
    <property type="component" value="Unassembled WGS sequence"/>
</dbReference>
<sequence>MLIYSFRGKCHLLGLLQVIENYNVLFQELMMPSSDVRQQVVPSRARQPWTVSVWFHRSADTLLRVVVVIMRRSTLMLAS</sequence>
<name>A0A5B7D7Q7_PORTR</name>